<organism evidence="2 3">
    <name type="scientific">Ladona fulva</name>
    <name type="common">Scarce chaser dragonfly</name>
    <name type="synonym">Libellula fulva</name>
    <dbReference type="NCBI Taxonomy" id="123851"/>
    <lineage>
        <taxon>Eukaryota</taxon>
        <taxon>Metazoa</taxon>
        <taxon>Ecdysozoa</taxon>
        <taxon>Arthropoda</taxon>
        <taxon>Hexapoda</taxon>
        <taxon>Insecta</taxon>
        <taxon>Pterygota</taxon>
        <taxon>Palaeoptera</taxon>
        <taxon>Odonata</taxon>
        <taxon>Epiprocta</taxon>
        <taxon>Anisoptera</taxon>
        <taxon>Libelluloidea</taxon>
        <taxon>Libellulidae</taxon>
        <taxon>Ladona</taxon>
    </lineage>
</organism>
<dbReference type="Proteomes" id="UP000792457">
    <property type="component" value="Unassembled WGS sequence"/>
</dbReference>
<dbReference type="InterPro" id="IPR002557">
    <property type="entry name" value="Chitin-bd_dom"/>
</dbReference>
<comment type="caution">
    <text evidence="2">The sequence shown here is derived from an EMBL/GenBank/DDBJ whole genome shotgun (WGS) entry which is preliminary data.</text>
</comment>
<reference evidence="2" key="2">
    <citation type="submission" date="2017-10" db="EMBL/GenBank/DDBJ databases">
        <title>Ladona fulva Genome sequencing and assembly.</title>
        <authorList>
            <person name="Murali S."/>
            <person name="Richards S."/>
            <person name="Bandaranaike D."/>
            <person name="Bellair M."/>
            <person name="Blankenburg K."/>
            <person name="Chao H."/>
            <person name="Dinh H."/>
            <person name="Doddapaneni H."/>
            <person name="Dugan-Rocha S."/>
            <person name="Elkadiri S."/>
            <person name="Gnanaolivu R."/>
            <person name="Hernandez B."/>
            <person name="Skinner E."/>
            <person name="Javaid M."/>
            <person name="Lee S."/>
            <person name="Li M."/>
            <person name="Ming W."/>
            <person name="Munidasa M."/>
            <person name="Muniz J."/>
            <person name="Nguyen L."/>
            <person name="Hughes D."/>
            <person name="Osuji N."/>
            <person name="Pu L.-L."/>
            <person name="Puazo M."/>
            <person name="Qu C."/>
            <person name="Quiroz J."/>
            <person name="Raj R."/>
            <person name="Weissenberger G."/>
            <person name="Xin Y."/>
            <person name="Zou X."/>
            <person name="Han Y."/>
            <person name="Worley K."/>
            <person name="Muzny D."/>
            <person name="Gibbs R."/>
        </authorList>
    </citation>
    <scope>NUCLEOTIDE SEQUENCE</scope>
    <source>
        <strain evidence="2">Sampled in the wild</strain>
    </source>
</reference>
<dbReference type="Pfam" id="PF01607">
    <property type="entry name" value="CBM_14"/>
    <property type="match status" value="1"/>
</dbReference>
<dbReference type="GO" id="GO:0005576">
    <property type="term" value="C:extracellular region"/>
    <property type="evidence" value="ECO:0007669"/>
    <property type="project" value="InterPro"/>
</dbReference>
<name>A0A8K0JW13_LADFU</name>
<reference evidence="2" key="1">
    <citation type="submission" date="2013-04" db="EMBL/GenBank/DDBJ databases">
        <authorList>
            <person name="Qu J."/>
            <person name="Murali S.C."/>
            <person name="Bandaranaike D."/>
            <person name="Bellair M."/>
            <person name="Blankenburg K."/>
            <person name="Chao H."/>
            <person name="Dinh H."/>
            <person name="Doddapaneni H."/>
            <person name="Downs B."/>
            <person name="Dugan-Rocha S."/>
            <person name="Elkadiri S."/>
            <person name="Gnanaolivu R.D."/>
            <person name="Hernandez B."/>
            <person name="Javaid M."/>
            <person name="Jayaseelan J.C."/>
            <person name="Lee S."/>
            <person name="Li M."/>
            <person name="Ming W."/>
            <person name="Munidasa M."/>
            <person name="Muniz J."/>
            <person name="Nguyen L."/>
            <person name="Ongeri F."/>
            <person name="Osuji N."/>
            <person name="Pu L.-L."/>
            <person name="Puazo M."/>
            <person name="Qu C."/>
            <person name="Quiroz J."/>
            <person name="Raj R."/>
            <person name="Weissenberger G."/>
            <person name="Xin Y."/>
            <person name="Zou X."/>
            <person name="Han Y."/>
            <person name="Richards S."/>
            <person name="Worley K."/>
            <person name="Muzny D."/>
            <person name="Gibbs R."/>
        </authorList>
    </citation>
    <scope>NUCLEOTIDE SEQUENCE</scope>
    <source>
        <strain evidence="2">Sampled in the wild</strain>
    </source>
</reference>
<dbReference type="AlphaFoldDB" id="A0A8K0JW13"/>
<accession>A0A8K0JW13</accession>
<protein>
    <recommendedName>
        <fullName evidence="1">Chitin-binding type-2 domain-containing protein</fullName>
    </recommendedName>
</protein>
<evidence type="ECO:0000259" key="1">
    <source>
        <dbReference type="PROSITE" id="PS50940"/>
    </source>
</evidence>
<dbReference type="PROSITE" id="PS50940">
    <property type="entry name" value="CHIT_BIND_II"/>
    <property type="match status" value="1"/>
</dbReference>
<dbReference type="GO" id="GO:0008061">
    <property type="term" value="F:chitin binding"/>
    <property type="evidence" value="ECO:0007669"/>
    <property type="project" value="InterPro"/>
</dbReference>
<dbReference type="InterPro" id="IPR036508">
    <property type="entry name" value="Chitin-bd_dom_sf"/>
</dbReference>
<proteinExistence type="predicted"/>
<dbReference type="OrthoDB" id="6407151at2759"/>
<feature type="domain" description="Chitin-binding type-2" evidence="1">
    <location>
        <begin position="61"/>
        <end position="129"/>
    </location>
</feature>
<dbReference type="PANTHER" id="PTHR22933:SF43">
    <property type="entry name" value="LP10131P"/>
    <property type="match status" value="1"/>
</dbReference>
<evidence type="ECO:0000313" key="3">
    <source>
        <dbReference type="Proteomes" id="UP000792457"/>
    </source>
</evidence>
<sequence>MERRNVFSRNLPLMASIGVALTFILITVPGLAQQPPVIAPGSTAYALASGYEELIPNLKTTFSCQGRIYGYYADVDNDCQVFHVCFPVTDDNGNVLSTAQFSFFCGNQTVFNQESLTCTDPIDALPCNESPNLYDIKNLEFGIIPEAKKAN</sequence>
<dbReference type="EMBL" id="KZ308147">
    <property type="protein sequence ID" value="KAG8222915.1"/>
    <property type="molecule type" value="Genomic_DNA"/>
</dbReference>
<keyword evidence="3" id="KW-1185">Reference proteome</keyword>
<dbReference type="InterPro" id="IPR052976">
    <property type="entry name" value="Scoloptoxin-like"/>
</dbReference>
<dbReference type="Gene3D" id="2.170.140.10">
    <property type="entry name" value="Chitin binding domain"/>
    <property type="match status" value="1"/>
</dbReference>
<dbReference type="SUPFAM" id="SSF57625">
    <property type="entry name" value="Invertebrate chitin-binding proteins"/>
    <property type="match status" value="1"/>
</dbReference>
<gene>
    <name evidence="2" type="ORF">J437_LFUL000209</name>
</gene>
<evidence type="ECO:0000313" key="2">
    <source>
        <dbReference type="EMBL" id="KAG8222915.1"/>
    </source>
</evidence>
<dbReference type="PANTHER" id="PTHR22933">
    <property type="entry name" value="FI18007P1-RELATED"/>
    <property type="match status" value="1"/>
</dbReference>